<dbReference type="InterPro" id="IPR002305">
    <property type="entry name" value="aa-tRNA-synth_Ic"/>
</dbReference>
<gene>
    <name evidence="13" type="ORF">LIPSTDRAFT_76556</name>
</gene>
<dbReference type="InterPro" id="IPR002306">
    <property type="entry name" value="Trp-tRNA-ligase"/>
</dbReference>
<evidence type="ECO:0000256" key="3">
    <source>
        <dbReference type="ARBA" id="ARBA00013161"/>
    </source>
</evidence>
<dbReference type="GO" id="GO:1990825">
    <property type="term" value="F:sequence-specific mRNA binding"/>
    <property type="evidence" value="ECO:0007669"/>
    <property type="project" value="EnsemblFungi"/>
</dbReference>
<dbReference type="GO" id="GO:0006436">
    <property type="term" value="P:tryptophanyl-tRNA aminoacylation"/>
    <property type="evidence" value="ECO:0007669"/>
    <property type="project" value="InterPro"/>
</dbReference>
<dbReference type="EMBL" id="KV454307">
    <property type="protein sequence ID" value="ODQ68920.1"/>
    <property type="molecule type" value="Genomic_DNA"/>
</dbReference>
<evidence type="ECO:0000256" key="11">
    <source>
        <dbReference type="ARBA" id="ARBA00030268"/>
    </source>
</evidence>
<dbReference type="Proteomes" id="UP000094385">
    <property type="component" value="Unassembled WGS sequence"/>
</dbReference>
<dbReference type="AlphaFoldDB" id="A0A1E3PUB7"/>
<sequence length="478" mass="54322">MALDVNLALFSSQGRSSGRVLKNSTRKFVTVANTAIKPHKSVTLNIAMAETPSLDELKISDTPTAPSDQSEHAQLVTPWEVGGAVVDGKAQEIDYDRLIEAFGTKKVTPELLERFERVTGHRPHRLLRRGVFFSERDLDSILTRYEEGKPFFLYTGRGASSESMHLGHMTPFMFTKWLQDVFDVPLVIEMTDDEKFLFRSELTIEAVKKYTLQNVKDIIAVGFDPKKTFIFSDLQYMGGAYYENVVRVSRQVTTRTAKAVFGFDDSDNIGKIHFASIQITAAFSNSFPHIFGTRKDIPSLIPCAIDQDPYFRLCRDVAFKLKYPKPSLIHSRFFPALQGSQSKMSASVDSSAIFMTDTAKAIDKKIKKYAFSGGRDTLEEQRKYGGNPDVDVAYQYLSFFLEDDEELEKTRNAYIKGELLTGELKLKCIKVLQEYIADFQKNRVAVTDEVVQEFMTPRPLEWGKQERRVPIKPKEDQK</sequence>
<dbReference type="FunFam" id="3.40.50.620:FF:000033">
    <property type="entry name" value="tryptophan--tRNA ligase, cytoplasmic"/>
    <property type="match status" value="1"/>
</dbReference>
<dbReference type="GO" id="GO:0004830">
    <property type="term" value="F:tryptophan-tRNA ligase activity"/>
    <property type="evidence" value="ECO:0007669"/>
    <property type="project" value="UniProtKB-EC"/>
</dbReference>
<dbReference type="PANTHER" id="PTHR10055">
    <property type="entry name" value="TRYPTOPHANYL-TRNA SYNTHETASE"/>
    <property type="match status" value="1"/>
</dbReference>
<evidence type="ECO:0000256" key="8">
    <source>
        <dbReference type="ARBA" id="ARBA00022840"/>
    </source>
</evidence>
<dbReference type="GO" id="GO:0005737">
    <property type="term" value="C:cytoplasm"/>
    <property type="evidence" value="ECO:0007669"/>
    <property type="project" value="UniProtKB-SubCell"/>
</dbReference>
<dbReference type="FunFam" id="1.10.240.10:FF:000003">
    <property type="entry name" value="Tryptophan--tRNA ligase, cytoplasmic"/>
    <property type="match status" value="1"/>
</dbReference>
<name>A0A1E3PUB7_LIPST</name>
<dbReference type="InterPro" id="IPR014729">
    <property type="entry name" value="Rossmann-like_a/b/a_fold"/>
</dbReference>
<evidence type="ECO:0000256" key="12">
    <source>
        <dbReference type="RuleBase" id="RU363036"/>
    </source>
</evidence>
<dbReference type="OrthoDB" id="10261385at2759"/>
<evidence type="ECO:0000256" key="9">
    <source>
        <dbReference type="ARBA" id="ARBA00022917"/>
    </source>
</evidence>
<evidence type="ECO:0000256" key="7">
    <source>
        <dbReference type="ARBA" id="ARBA00022741"/>
    </source>
</evidence>
<dbReference type="CDD" id="cd00806">
    <property type="entry name" value="TrpRS_core"/>
    <property type="match status" value="1"/>
</dbReference>
<keyword evidence="8 12" id="KW-0067">ATP-binding</keyword>
<dbReference type="STRING" id="675824.A0A1E3PUB7"/>
<organism evidence="13 14">
    <name type="scientific">Lipomyces starkeyi NRRL Y-11557</name>
    <dbReference type="NCBI Taxonomy" id="675824"/>
    <lineage>
        <taxon>Eukaryota</taxon>
        <taxon>Fungi</taxon>
        <taxon>Dikarya</taxon>
        <taxon>Ascomycota</taxon>
        <taxon>Saccharomycotina</taxon>
        <taxon>Lipomycetes</taxon>
        <taxon>Lipomycetales</taxon>
        <taxon>Lipomycetaceae</taxon>
        <taxon>Lipomyces</taxon>
    </lineage>
</organism>
<keyword evidence="9 12" id="KW-0648">Protein biosynthesis</keyword>
<dbReference type="NCBIfam" id="TIGR00233">
    <property type="entry name" value="trpS"/>
    <property type="match status" value="1"/>
</dbReference>
<dbReference type="Gene3D" id="1.10.240.10">
    <property type="entry name" value="Tyrosyl-Transfer RNA Synthetase"/>
    <property type="match status" value="1"/>
</dbReference>
<dbReference type="SUPFAM" id="SSF52374">
    <property type="entry name" value="Nucleotidylyl transferase"/>
    <property type="match status" value="1"/>
</dbReference>
<dbReference type="GO" id="GO:0005524">
    <property type="term" value="F:ATP binding"/>
    <property type="evidence" value="ECO:0007669"/>
    <property type="project" value="UniProtKB-KW"/>
</dbReference>
<keyword evidence="5" id="KW-0963">Cytoplasm</keyword>
<keyword evidence="7 12" id="KW-0547">Nucleotide-binding</keyword>
<evidence type="ECO:0000256" key="1">
    <source>
        <dbReference type="ARBA" id="ARBA00004496"/>
    </source>
</evidence>
<proteinExistence type="inferred from homology"/>
<evidence type="ECO:0000256" key="6">
    <source>
        <dbReference type="ARBA" id="ARBA00022598"/>
    </source>
</evidence>
<comment type="similarity">
    <text evidence="2 12">Belongs to the class-I aminoacyl-tRNA synthetase family.</text>
</comment>
<dbReference type="PANTHER" id="PTHR10055:SF1">
    <property type="entry name" value="TRYPTOPHAN--TRNA LIGASE, CYTOPLASMIC"/>
    <property type="match status" value="1"/>
</dbReference>
<keyword evidence="10 12" id="KW-0030">Aminoacyl-tRNA synthetase</keyword>
<reference evidence="13 14" key="1">
    <citation type="journal article" date="2016" name="Proc. Natl. Acad. Sci. U.S.A.">
        <title>Comparative genomics of biotechnologically important yeasts.</title>
        <authorList>
            <person name="Riley R."/>
            <person name="Haridas S."/>
            <person name="Wolfe K.H."/>
            <person name="Lopes M.R."/>
            <person name="Hittinger C.T."/>
            <person name="Goeker M."/>
            <person name="Salamov A.A."/>
            <person name="Wisecaver J.H."/>
            <person name="Long T.M."/>
            <person name="Calvey C.H."/>
            <person name="Aerts A.L."/>
            <person name="Barry K.W."/>
            <person name="Choi C."/>
            <person name="Clum A."/>
            <person name="Coughlan A.Y."/>
            <person name="Deshpande S."/>
            <person name="Douglass A.P."/>
            <person name="Hanson S.J."/>
            <person name="Klenk H.-P."/>
            <person name="LaButti K.M."/>
            <person name="Lapidus A."/>
            <person name="Lindquist E.A."/>
            <person name="Lipzen A.M."/>
            <person name="Meier-Kolthoff J.P."/>
            <person name="Ohm R.A."/>
            <person name="Otillar R.P."/>
            <person name="Pangilinan J.L."/>
            <person name="Peng Y."/>
            <person name="Rokas A."/>
            <person name="Rosa C.A."/>
            <person name="Scheuner C."/>
            <person name="Sibirny A.A."/>
            <person name="Slot J.C."/>
            <person name="Stielow J.B."/>
            <person name="Sun H."/>
            <person name="Kurtzman C.P."/>
            <person name="Blackwell M."/>
            <person name="Grigoriev I.V."/>
            <person name="Jeffries T.W."/>
        </authorList>
    </citation>
    <scope>NUCLEOTIDE SEQUENCE [LARGE SCALE GENOMIC DNA]</scope>
    <source>
        <strain evidence="13 14">NRRL Y-11557</strain>
    </source>
</reference>
<evidence type="ECO:0000256" key="4">
    <source>
        <dbReference type="ARBA" id="ARBA00013782"/>
    </source>
</evidence>
<dbReference type="EC" id="6.1.1.2" evidence="3"/>
<dbReference type="Gene3D" id="3.40.50.620">
    <property type="entry name" value="HUPs"/>
    <property type="match status" value="1"/>
</dbReference>
<comment type="subcellular location">
    <subcellularLocation>
        <location evidence="1">Cytoplasm</location>
    </subcellularLocation>
</comment>
<evidence type="ECO:0000256" key="10">
    <source>
        <dbReference type="ARBA" id="ARBA00023146"/>
    </source>
</evidence>
<dbReference type="PRINTS" id="PR01039">
    <property type="entry name" value="TRNASYNTHTRP"/>
</dbReference>
<evidence type="ECO:0000313" key="14">
    <source>
        <dbReference type="Proteomes" id="UP000094385"/>
    </source>
</evidence>
<evidence type="ECO:0000313" key="13">
    <source>
        <dbReference type="EMBL" id="ODQ68920.1"/>
    </source>
</evidence>
<dbReference type="Pfam" id="PF00579">
    <property type="entry name" value="tRNA-synt_1b"/>
    <property type="match status" value="1"/>
</dbReference>
<accession>A0A1E3PUB7</accession>
<protein>
    <recommendedName>
        <fullName evidence="4">Tryptophan--tRNA ligase, cytoplasmic</fullName>
        <ecNumber evidence="3">6.1.1.2</ecNumber>
    </recommendedName>
    <alternativeName>
        <fullName evidence="11">Tryptophanyl-tRNA synthetase</fullName>
    </alternativeName>
</protein>
<evidence type="ECO:0000256" key="5">
    <source>
        <dbReference type="ARBA" id="ARBA00022490"/>
    </source>
</evidence>
<evidence type="ECO:0000256" key="2">
    <source>
        <dbReference type="ARBA" id="ARBA00005594"/>
    </source>
</evidence>
<keyword evidence="6 12" id="KW-0436">Ligase</keyword>
<keyword evidence="14" id="KW-1185">Reference proteome</keyword>